<dbReference type="Proteomes" id="UP000291343">
    <property type="component" value="Unassembled WGS sequence"/>
</dbReference>
<proteinExistence type="predicted"/>
<evidence type="ECO:0000259" key="1">
    <source>
        <dbReference type="Pfam" id="PF14846"/>
    </source>
</evidence>
<protein>
    <recommendedName>
        <fullName evidence="1">DUF4485 domain-containing protein</fullName>
    </recommendedName>
</protein>
<gene>
    <name evidence="2" type="ORF">LSTR_LSTR015933</name>
</gene>
<organism evidence="2 3">
    <name type="scientific">Laodelphax striatellus</name>
    <name type="common">Small brown planthopper</name>
    <name type="synonym">Delphax striatella</name>
    <dbReference type="NCBI Taxonomy" id="195883"/>
    <lineage>
        <taxon>Eukaryota</taxon>
        <taxon>Metazoa</taxon>
        <taxon>Ecdysozoa</taxon>
        <taxon>Arthropoda</taxon>
        <taxon>Hexapoda</taxon>
        <taxon>Insecta</taxon>
        <taxon>Pterygota</taxon>
        <taxon>Neoptera</taxon>
        <taxon>Paraneoptera</taxon>
        <taxon>Hemiptera</taxon>
        <taxon>Auchenorrhyncha</taxon>
        <taxon>Fulgoroidea</taxon>
        <taxon>Delphacidae</taxon>
        <taxon>Criomorphinae</taxon>
        <taxon>Laodelphax</taxon>
    </lineage>
</organism>
<evidence type="ECO:0000313" key="3">
    <source>
        <dbReference type="Proteomes" id="UP000291343"/>
    </source>
</evidence>
<comment type="caution">
    <text evidence="2">The sequence shown here is derived from an EMBL/GenBank/DDBJ whole genome shotgun (WGS) entry which is preliminary data.</text>
</comment>
<dbReference type="InParanoid" id="A0A482XQY2"/>
<dbReference type="EMBL" id="QKKF02002434">
    <property type="protein sequence ID" value="RZF48433.1"/>
    <property type="molecule type" value="Genomic_DNA"/>
</dbReference>
<name>A0A482XQY2_LAOST</name>
<dbReference type="AlphaFoldDB" id="A0A482XQY2"/>
<keyword evidence="3" id="KW-1185">Reference proteome</keyword>
<dbReference type="Pfam" id="PF14846">
    <property type="entry name" value="DUF4485"/>
    <property type="match status" value="1"/>
</dbReference>
<reference evidence="2 3" key="1">
    <citation type="journal article" date="2017" name="Gigascience">
        <title>Genome sequence of the small brown planthopper, Laodelphax striatellus.</title>
        <authorList>
            <person name="Zhu J."/>
            <person name="Jiang F."/>
            <person name="Wang X."/>
            <person name="Yang P."/>
            <person name="Bao Y."/>
            <person name="Zhao W."/>
            <person name="Wang W."/>
            <person name="Lu H."/>
            <person name="Wang Q."/>
            <person name="Cui N."/>
            <person name="Li J."/>
            <person name="Chen X."/>
            <person name="Luo L."/>
            <person name="Yu J."/>
            <person name="Kang L."/>
            <person name="Cui F."/>
        </authorList>
    </citation>
    <scope>NUCLEOTIDE SEQUENCE [LARGE SCALE GENOMIC DNA]</scope>
    <source>
        <strain evidence="2">Lst14</strain>
    </source>
</reference>
<accession>A0A482XQY2</accession>
<evidence type="ECO:0000313" key="2">
    <source>
        <dbReference type="EMBL" id="RZF48433.1"/>
    </source>
</evidence>
<feature type="domain" description="DUF4485" evidence="1">
    <location>
        <begin position="7"/>
        <end position="86"/>
    </location>
</feature>
<sequence>MEKLEQLDNDYIRDILIIRIQIHKFKSRKDRERIRRWICKLINCNGGEKEKVLRNEYTNWLLKNTKRGVLTYPFDHEPPIGALPRMIELLQERQKQLMACGDMKKLG</sequence>
<dbReference type="InterPro" id="IPR027831">
    <property type="entry name" value="DUF4485"/>
</dbReference>